<reference evidence="2" key="2">
    <citation type="submission" date="2016-06" db="EMBL/GenBank/DDBJ databases">
        <title>The genome of a short-lived fish provides insights into sex chromosome evolution and the genetic control of aging.</title>
        <authorList>
            <person name="Reichwald K."/>
            <person name="Felder M."/>
            <person name="Petzold A."/>
            <person name="Koch P."/>
            <person name="Groth M."/>
            <person name="Platzer M."/>
        </authorList>
    </citation>
    <scope>NUCLEOTIDE SEQUENCE</scope>
    <source>
        <tissue evidence="2">Brain</tissue>
    </source>
</reference>
<evidence type="ECO:0000256" key="1">
    <source>
        <dbReference type="SAM" id="MobiDB-lite"/>
    </source>
</evidence>
<sequence length="115" mass="12711">LASQRGSFGKSHKAIPSEQRGLIRVGHHQLRSASRTTGLRQSGEQTSEKKKKEVPDNDDIQSGRWLISLSHLLTAQTLDLSASEIDFPRGVSSCSCHPLTPRFKCLDNLDLSFLV</sequence>
<feature type="compositionally biased region" description="Polar residues" evidence="1">
    <location>
        <begin position="31"/>
        <end position="45"/>
    </location>
</feature>
<accession>A0A1A7X3H0</accession>
<dbReference type="AlphaFoldDB" id="A0A1A7X3H0"/>
<evidence type="ECO:0000313" key="2">
    <source>
        <dbReference type="EMBL" id="SBP12349.1"/>
    </source>
</evidence>
<protein>
    <submittedName>
        <fullName evidence="2">Uncharacterized protein</fullName>
    </submittedName>
</protein>
<feature type="region of interest" description="Disordered" evidence="1">
    <location>
        <begin position="1"/>
        <end position="58"/>
    </location>
</feature>
<proteinExistence type="predicted"/>
<feature type="non-terminal residue" evidence="2">
    <location>
        <position position="1"/>
    </location>
</feature>
<gene>
    <name evidence="2" type="primary">Nfu_g_1_005312</name>
</gene>
<feature type="compositionally biased region" description="Basic and acidic residues" evidence="1">
    <location>
        <begin position="46"/>
        <end position="55"/>
    </location>
</feature>
<name>A0A1A7X3H0_9TELE</name>
<dbReference type="EMBL" id="HADW01010949">
    <property type="protein sequence ID" value="SBP12349.1"/>
    <property type="molecule type" value="Transcribed_RNA"/>
</dbReference>
<reference evidence="2" key="1">
    <citation type="submission" date="2016-05" db="EMBL/GenBank/DDBJ databases">
        <authorList>
            <person name="Lavstsen T."/>
            <person name="Jespersen J.S."/>
        </authorList>
    </citation>
    <scope>NUCLEOTIDE SEQUENCE</scope>
    <source>
        <tissue evidence="2">Brain</tissue>
    </source>
</reference>
<organism evidence="2">
    <name type="scientific">Iconisemion striatum</name>
    <dbReference type="NCBI Taxonomy" id="60296"/>
    <lineage>
        <taxon>Eukaryota</taxon>
        <taxon>Metazoa</taxon>
        <taxon>Chordata</taxon>
        <taxon>Craniata</taxon>
        <taxon>Vertebrata</taxon>
        <taxon>Euteleostomi</taxon>
        <taxon>Actinopterygii</taxon>
        <taxon>Neopterygii</taxon>
        <taxon>Teleostei</taxon>
        <taxon>Neoteleostei</taxon>
        <taxon>Acanthomorphata</taxon>
        <taxon>Ovalentaria</taxon>
        <taxon>Atherinomorphae</taxon>
        <taxon>Cyprinodontiformes</taxon>
        <taxon>Nothobranchiidae</taxon>
        <taxon>Iconisemion</taxon>
    </lineage>
</organism>